<accession>A0ABX4W8U2</accession>
<dbReference type="EMBL" id="POSM01000017">
    <property type="protein sequence ID" value="PNI00205.1"/>
    <property type="molecule type" value="Genomic_DNA"/>
</dbReference>
<keyword evidence="2" id="KW-1185">Reference proteome</keyword>
<evidence type="ECO:0000313" key="2">
    <source>
        <dbReference type="Proteomes" id="UP000236547"/>
    </source>
</evidence>
<comment type="caution">
    <text evidence="1">The sequence shown here is derived from an EMBL/GenBank/DDBJ whole genome shotgun (WGS) entry which is preliminary data.</text>
</comment>
<sequence>MKEIIEQLKTEAPEFFSQEELDKHIANAKARYQSFIRKSFPSLKLAMDWTDEMLKQKYKLLPERCNLAGHSVFIALTKPPATVKSDLELLITETESAYRNSCEEKLSEWLNVRIEEVTEANRQAELAAIADKEAAFKQQILMELRNAN</sequence>
<gene>
    <name evidence="1" type="ORF">C1O25_12590</name>
</gene>
<proteinExistence type="predicted"/>
<dbReference type="RefSeq" id="WP_102968748.1">
    <property type="nucleotide sequence ID" value="NZ_POSM01000017.1"/>
</dbReference>
<name>A0ABX4W8U2_VIBDI</name>
<protein>
    <submittedName>
        <fullName evidence="1">Uncharacterized protein</fullName>
    </submittedName>
</protein>
<organism evidence="1 2">
    <name type="scientific">Vibrio diazotrophicus</name>
    <dbReference type="NCBI Taxonomy" id="685"/>
    <lineage>
        <taxon>Bacteria</taxon>
        <taxon>Pseudomonadati</taxon>
        <taxon>Pseudomonadota</taxon>
        <taxon>Gammaproteobacteria</taxon>
        <taxon>Vibrionales</taxon>
        <taxon>Vibrionaceae</taxon>
        <taxon>Vibrio</taxon>
    </lineage>
</organism>
<evidence type="ECO:0000313" key="1">
    <source>
        <dbReference type="EMBL" id="PNI00205.1"/>
    </source>
</evidence>
<reference evidence="1 2" key="1">
    <citation type="submission" date="2018-01" db="EMBL/GenBank/DDBJ databases">
        <title>Draft genome sequences of six Vibrio diazotrophicus strains isolated from deep-sea sediments of the Baltic Sea.</title>
        <authorList>
            <person name="Castillo D."/>
            <person name="Vandieken V."/>
            <person name="Chiang O."/>
            <person name="Middelboe M."/>
        </authorList>
    </citation>
    <scope>NUCLEOTIDE SEQUENCE [LARGE SCALE GENOMIC DNA]</scope>
    <source>
        <strain evidence="1 2">65.10M</strain>
    </source>
</reference>
<dbReference type="Proteomes" id="UP000236547">
    <property type="component" value="Unassembled WGS sequence"/>
</dbReference>